<gene>
    <name evidence="4" type="ORF">CUN51_03780</name>
</gene>
<keyword evidence="2" id="KW-0012">Acyltransferase</keyword>
<dbReference type="Proteomes" id="UP000228921">
    <property type="component" value="Unassembled WGS sequence"/>
</dbReference>
<evidence type="ECO:0000256" key="1">
    <source>
        <dbReference type="ARBA" id="ARBA00022679"/>
    </source>
</evidence>
<dbReference type="Pfam" id="PF00583">
    <property type="entry name" value="Acetyltransf_1"/>
    <property type="match status" value="2"/>
</dbReference>
<dbReference type="InterPro" id="IPR050832">
    <property type="entry name" value="Bact_Acetyltransf"/>
</dbReference>
<evidence type="ECO:0000313" key="4">
    <source>
        <dbReference type="EMBL" id="PJF31459.1"/>
    </source>
</evidence>
<dbReference type="InterPro" id="IPR016181">
    <property type="entry name" value="Acyl_CoA_acyltransferase"/>
</dbReference>
<evidence type="ECO:0000256" key="2">
    <source>
        <dbReference type="ARBA" id="ARBA00023315"/>
    </source>
</evidence>
<dbReference type="InterPro" id="IPR000182">
    <property type="entry name" value="GNAT_dom"/>
</dbReference>
<dbReference type="CDD" id="cd04301">
    <property type="entry name" value="NAT_SF"/>
    <property type="match status" value="2"/>
</dbReference>
<organism evidence="4 5">
    <name type="scientific">Candidatus Thermofonsia Clade 1 bacterium</name>
    <dbReference type="NCBI Taxonomy" id="2364210"/>
    <lineage>
        <taxon>Bacteria</taxon>
        <taxon>Bacillati</taxon>
        <taxon>Chloroflexota</taxon>
        <taxon>Candidatus Thermofontia</taxon>
        <taxon>Candidatus Thermofonsia Clade 1</taxon>
    </lineage>
</organism>
<dbReference type="AlphaFoldDB" id="A0A2M8P1N6"/>
<dbReference type="GO" id="GO:0016747">
    <property type="term" value="F:acyltransferase activity, transferring groups other than amino-acyl groups"/>
    <property type="evidence" value="ECO:0007669"/>
    <property type="project" value="InterPro"/>
</dbReference>
<dbReference type="PROSITE" id="PS51186">
    <property type="entry name" value="GNAT"/>
    <property type="match status" value="2"/>
</dbReference>
<protein>
    <recommendedName>
        <fullName evidence="3">N-acetyltransferase domain-containing protein</fullName>
    </recommendedName>
</protein>
<sequence length="307" mass="34525">MARHSACQEQSMIIRAYQPADCGAALSVIKAAAEADRTRQLPAEALSLSLRENAVIAFTGEGAAAAFAWWHPQHDQSYLFEGWVHPAFRRRGYGGGLLTAAEVFVRQHGGGLLRARTYEDITGAKALFERKGYIVERRFYTMRTALTPERVLEAELPKGITVRTFERSDLEMLVAADNEIFAEHWGAVPRDPETWERYMILSRPHNPNLWIIALQGDEIVGECLCGAREHGDTQNGHISIVGVRRSWRGYGLGRALLTYGLRALRDHGFTTASLHVDSENHTAINLYRSLEMDVVRTRLHYVKKIKA</sequence>
<keyword evidence="1" id="KW-0808">Transferase</keyword>
<name>A0A2M8P1N6_9CHLR</name>
<dbReference type="SUPFAM" id="SSF55729">
    <property type="entry name" value="Acyl-CoA N-acyltransferases (Nat)"/>
    <property type="match status" value="2"/>
</dbReference>
<dbReference type="PANTHER" id="PTHR43877">
    <property type="entry name" value="AMINOALKYLPHOSPHONATE N-ACETYLTRANSFERASE-RELATED-RELATED"/>
    <property type="match status" value="1"/>
</dbReference>
<dbReference type="Gene3D" id="3.40.630.30">
    <property type="match status" value="1"/>
</dbReference>
<comment type="caution">
    <text evidence="4">The sequence shown here is derived from an EMBL/GenBank/DDBJ whole genome shotgun (WGS) entry which is preliminary data.</text>
</comment>
<reference evidence="4 5" key="1">
    <citation type="submission" date="2017-11" db="EMBL/GenBank/DDBJ databases">
        <title>Evolution of Phototrophy in the Chloroflexi Phylum Driven by Horizontal Gene Transfer.</title>
        <authorList>
            <person name="Ward L.M."/>
            <person name="Hemp J."/>
            <person name="Shih P.M."/>
            <person name="Mcglynn S.E."/>
            <person name="Fischer W."/>
        </authorList>
    </citation>
    <scope>NUCLEOTIDE SEQUENCE [LARGE SCALE GENOMIC DNA]</scope>
    <source>
        <strain evidence="4">CP2_2F</strain>
    </source>
</reference>
<proteinExistence type="predicted"/>
<accession>A0A2M8P1N6</accession>
<evidence type="ECO:0000259" key="3">
    <source>
        <dbReference type="PROSITE" id="PS51186"/>
    </source>
</evidence>
<evidence type="ECO:0000313" key="5">
    <source>
        <dbReference type="Proteomes" id="UP000228921"/>
    </source>
</evidence>
<dbReference type="EMBL" id="PGTK01000003">
    <property type="protein sequence ID" value="PJF31459.1"/>
    <property type="molecule type" value="Genomic_DNA"/>
</dbReference>
<feature type="domain" description="N-acetyltransferase" evidence="3">
    <location>
        <begin position="12"/>
        <end position="153"/>
    </location>
</feature>
<feature type="domain" description="N-acetyltransferase" evidence="3">
    <location>
        <begin position="160"/>
        <end position="307"/>
    </location>
</feature>